<proteinExistence type="predicted"/>
<dbReference type="Pfam" id="PF20720">
    <property type="entry name" value="nSTAND3"/>
    <property type="match status" value="1"/>
</dbReference>
<protein>
    <recommendedName>
        <fullName evidence="1">Novel STAND NTPase 3 domain-containing protein</fullName>
    </recommendedName>
</protein>
<organism evidence="2 3">
    <name type="scientific">Magallana gigas</name>
    <name type="common">Pacific oyster</name>
    <name type="synonym">Crassostrea gigas</name>
    <dbReference type="NCBI Taxonomy" id="29159"/>
    <lineage>
        <taxon>Eukaryota</taxon>
        <taxon>Metazoa</taxon>
        <taxon>Spiralia</taxon>
        <taxon>Lophotrochozoa</taxon>
        <taxon>Mollusca</taxon>
        <taxon>Bivalvia</taxon>
        <taxon>Autobranchia</taxon>
        <taxon>Pteriomorphia</taxon>
        <taxon>Ostreida</taxon>
        <taxon>Ostreoidea</taxon>
        <taxon>Ostreidae</taxon>
        <taxon>Magallana</taxon>
    </lineage>
</organism>
<evidence type="ECO:0000313" key="2">
    <source>
        <dbReference type="EnsemblMetazoa" id="G14422.1:cds"/>
    </source>
</evidence>
<sequence length="300" mass="34962">MTQVLAKESRIEKAIFDQWKQDEVCFILTKACEEVEKLFKSRSLVIVAGHSGSGKSAIIQHIALKYREQGWTVKREKQEILNKYTSDMNLSDKDRLKIVKVERTCNSAERGNTRVQKKDKGKYCALALLVLFNDDLCLSDLKHKDTENKFKRTLKLCGLPENTPPLDIGDILNSMKDFYVKKVEETYTFYHDFVMEVTNHVFGTDYPLEIVECADIGFIKRRVKIGNFDKHDDSFTIYLNDKYIENLGERLFTELFGERLIDVVLNPCLRNEKLVTILKTETITIENQVQNEEIELYNFY</sequence>
<dbReference type="Proteomes" id="UP000005408">
    <property type="component" value="Unassembled WGS sequence"/>
</dbReference>
<accession>A0A8W8IKB6</accession>
<dbReference type="InterPro" id="IPR027417">
    <property type="entry name" value="P-loop_NTPase"/>
</dbReference>
<feature type="domain" description="Novel STAND NTPase 3" evidence="1">
    <location>
        <begin position="26"/>
        <end position="74"/>
    </location>
</feature>
<evidence type="ECO:0000313" key="3">
    <source>
        <dbReference type="Proteomes" id="UP000005408"/>
    </source>
</evidence>
<dbReference type="EnsemblMetazoa" id="G14422.1">
    <property type="protein sequence ID" value="G14422.1:cds"/>
    <property type="gene ID" value="G14422"/>
</dbReference>
<dbReference type="AlphaFoldDB" id="A0A8W8IKB6"/>
<keyword evidence="3" id="KW-1185">Reference proteome</keyword>
<dbReference type="InterPro" id="IPR049050">
    <property type="entry name" value="nSTAND3"/>
</dbReference>
<reference evidence="2" key="1">
    <citation type="submission" date="2022-08" db="UniProtKB">
        <authorList>
            <consortium name="EnsemblMetazoa"/>
        </authorList>
    </citation>
    <scope>IDENTIFICATION</scope>
    <source>
        <strain evidence="2">05x7-T-G4-1.051#20</strain>
    </source>
</reference>
<name>A0A8W8IKB6_MAGGI</name>
<dbReference type="SUPFAM" id="SSF52540">
    <property type="entry name" value="P-loop containing nucleoside triphosphate hydrolases"/>
    <property type="match status" value="1"/>
</dbReference>
<evidence type="ECO:0000259" key="1">
    <source>
        <dbReference type="Pfam" id="PF20720"/>
    </source>
</evidence>